<organism evidence="5 6">
    <name type="scientific">Hyphomicrobium denitrificans (strain ATCC 51888 / DSM 1869 / NCIMB 11706 / TK 0415)</name>
    <dbReference type="NCBI Taxonomy" id="582899"/>
    <lineage>
        <taxon>Bacteria</taxon>
        <taxon>Pseudomonadati</taxon>
        <taxon>Pseudomonadota</taxon>
        <taxon>Alphaproteobacteria</taxon>
        <taxon>Hyphomicrobiales</taxon>
        <taxon>Hyphomicrobiaceae</taxon>
        <taxon>Hyphomicrobium</taxon>
    </lineage>
</organism>
<dbReference type="OrthoDB" id="9786584at2"/>
<evidence type="ECO:0000313" key="6">
    <source>
        <dbReference type="Proteomes" id="UP000002033"/>
    </source>
</evidence>
<dbReference type="EMBL" id="CP002083">
    <property type="protein sequence ID" value="ADJ24467.1"/>
    <property type="molecule type" value="Genomic_DNA"/>
</dbReference>
<dbReference type="PANTHER" id="PTHR43489">
    <property type="entry name" value="ISOMERASE"/>
    <property type="match status" value="1"/>
</dbReference>
<evidence type="ECO:0000256" key="3">
    <source>
        <dbReference type="PIRSR" id="PIRSR006241-50"/>
    </source>
</evidence>
<reference evidence="6" key="1">
    <citation type="journal article" date="2011" name="J. Bacteriol.">
        <title>Genome sequences of eight morphologically diverse alphaproteobacteria.</title>
        <authorList>
            <consortium name="US DOE Joint Genome Institute"/>
            <person name="Brown P.J."/>
            <person name="Kysela D.T."/>
            <person name="Buechlein A."/>
            <person name="Hemmerich C."/>
            <person name="Brun Y.V."/>
        </authorList>
    </citation>
    <scope>NUCLEOTIDE SEQUENCE [LARGE SCALE GENOMIC DNA]</scope>
    <source>
        <strain evidence="6">ATCC 51888 / DSM 1869 / NCIB 11706 / TK 0415</strain>
    </source>
</reference>
<dbReference type="InterPro" id="IPR036237">
    <property type="entry name" value="Xyl_isomerase-like_sf"/>
</dbReference>
<feature type="domain" description="Xylose isomerase-like TIM barrel" evidence="4">
    <location>
        <begin position="21"/>
        <end position="257"/>
    </location>
</feature>
<dbReference type="InterPro" id="IPR050417">
    <property type="entry name" value="Sugar_Epim/Isomerase"/>
</dbReference>
<dbReference type="KEGG" id="hdn:Hden_2671"/>
<dbReference type="STRING" id="582899.Hden_2671"/>
<dbReference type="RefSeq" id="WP_013216626.1">
    <property type="nucleotide sequence ID" value="NC_014313.1"/>
</dbReference>
<comment type="similarity">
    <text evidence="2">Belongs to the hyi family.</text>
</comment>
<feature type="active site" description="Proton donor/acceptor" evidence="3">
    <location>
        <position position="240"/>
    </location>
</feature>
<dbReference type="PIRSF" id="PIRSF006241">
    <property type="entry name" value="HyI"/>
    <property type="match status" value="1"/>
</dbReference>
<dbReference type="HOGENOM" id="CLU_050006_1_2_5"/>
<keyword evidence="6" id="KW-1185">Reference proteome</keyword>
<keyword evidence="5" id="KW-0670">Pyruvate</keyword>
<dbReference type="FunFam" id="3.20.20.150:FF:000007">
    <property type="entry name" value="Hydroxypyruvate isomerase"/>
    <property type="match status" value="1"/>
</dbReference>
<sequence>MPKFAANLSMLFTELPFLDRFDAAASAGFEGVEFLFPYEYETDDLAARLKANGLTQVLFNLSAGNWAAGDRGIAIYPNLTGEFRESVQRAVKYAKALGCKQLHCLAGTAPPGADHRQMRKTYIENLTFAAGALADEGMTLLIEAINTRDVPNYFLDSTAKAADVIESVGAPNLRLQYDVYHMQIMEGDLTPTIDKYLPLIGHVQIADTPGRHEPGTGEINFPFVFDHLDRIGYKGWIGCEYKPRSSTSDSLQWWRKLKAPTI</sequence>
<proteinExistence type="inferred from homology"/>
<accession>D8JTE9</accession>
<dbReference type="InterPro" id="IPR053398">
    <property type="entry name" value="HPT_OtnI_isomerases"/>
</dbReference>
<dbReference type="Gene3D" id="3.20.20.150">
    <property type="entry name" value="Divalent-metal-dependent TIM barrel enzymes"/>
    <property type="match status" value="1"/>
</dbReference>
<dbReference type="InterPro" id="IPR026040">
    <property type="entry name" value="HyI-like"/>
</dbReference>
<dbReference type="Proteomes" id="UP000002033">
    <property type="component" value="Chromosome"/>
</dbReference>
<dbReference type="SUPFAM" id="SSF51658">
    <property type="entry name" value="Xylose isomerase-like"/>
    <property type="match status" value="1"/>
</dbReference>
<protein>
    <submittedName>
        <fullName evidence="5">Hydroxypyruvate isomerase</fullName>
        <ecNumber evidence="5">5.3.1.22</ecNumber>
    </submittedName>
</protein>
<keyword evidence="1 2" id="KW-0413">Isomerase</keyword>
<evidence type="ECO:0000256" key="1">
    <source>
        <dbReference type="ARBA" id="ARBA00023235"/>
    </source>
</evidence>
<name>D8JTE9_HYPDA</name>
<dbReference type="NCBIfam" id="TIGR03234">
    <property type="entry name" value="OH-pyruv-isom"/>
    <property type="match status" value="1"/>
</dbReference>
<feature type="active site" description="Proton donor/acceptor" evidence="3">
    <location>
        <position position="143"/>
    </location>
</feature>
<dbReference type="EC" id="5.3.1.22" evidence="5"/>
<dbReference type="eggNOG" id="COG3622">
    <property type="taxonomic scope" value="Bacteria"/>
</dbReference>
<dbReference type="NCBIfam" id="NF043033">
    <property type="entry name" value="OxoTetrIsom"/>
    <property type="match status" value="1"/>
</dbReference>
<dbReference type="AlphaFoldDB" id="D8JTE9"/>
<dbReference type="PANTHER" id="PTHR43489:SF6">
    <property type="entry name" value="HYDROXYPYRUVATE ISOMERASE-RELATED"/>
    <property type="match status" value="1"/>
</dbReference>
<dbReference type="Pfam" id="PF01261">
    <property type="entry name" value="AP_endonuc_2"/>
    <property type="match status" value="1"/>
</dbReference>
<dbReference type="GO" id="GO:0008903">
    <property type="term" value="F:hydroxypyruvate isomerase activity"/>
    <property type="evidence" value="ECO:0007669"/>
    <property type="project" value="UniProtKB-EC"/>
</dbReference>
<dbReference type="InterPro" id="IPR017643">
    <property type="entry name" value="Hydroxypyruvate_isomerase"/>
</dbReference>
<evidence type="ECO:0000259" key="4">
    <source>
        <dbReference type="Pfam" id="PF01261"/>
    </source>
</evidence>
<dbReference type="InterPro" id="IPR013022">
    <property type="entry name" value="Xyl_isomerase-like_TIM-brl"/>
</dbReference>
<evidence type="ECO:0000256" key="2">
    <source>
        <dbReference type="PIRNR" id="PIRNR006241"/>
    </source>
</evidence>
<gene>
    <name evidence="5" type="ordered locus">Hden_2671</name>
</gene>
<dbReference type="GO" id="GO:0046487">
    <property type="term" value="P:glyoxylate metabolic process"/>
    <property type="evidence" value="ECO:0007669"/>
    <property type="project" value="TreeGrafter"/>
</dbReference>
<evidence type="ECO:0000313" key="5">
    <source>
        <dbReference type="EMBL" id="ADJ24467.1"/>
    </source>
</evidence>